<dbReference type="GO" id="GO:0005509">
    <property type="term" value="F:calcium ion binding"/>
    <property type="evidence" value="ECO:0007669"/>
    <property type="project" value="InterPro"/>
</dbReference>
<dbReference type="InterPro" id="IPR028974">
    <property type="entry name" value="TSP_type-3_rpt"/>
</dbReference>
<gene>
    <name evidence="4" type="ORF">METZ01_LOCUS37214</name>
</gene>
<feature type="domain" description="Cytochrome c" evidence="3">
    <location>
        <begin position="34"/>
        <end position="132"/>
    </location>
</feature>
<protein>
    <recommendedName>
        <fullName evidence="3">Cytochrome c domain-containing protein</fullName>
    </recommendedName>
</protein>
<accession>A0A381QYY4</accession>
<dbReference type="SUPFAM" id="SSF103647">
    <property type="entry name" value="TSP type-3 repeat"/>
    <property type="match status" value="1"/>
</dbReference>
<dbReference type="InterPro" id="IPR009056">
    <property type="entry name" value="Cyt_c-like_dom"/>
</dbReference>
<evidence type="ECO:0000256" key="1">
    <source>
        <dbReference type="ARBA" id="ARBA00022723"/>
    </source>
</evidence>
<evidence type="ECO:0000313" key="4">
    <source>
        <dbReference type="EMBL" id="SUZ84360.1"/>
    </source>
</evidence>
<dbReference type="Gene3D" id="2.60.120.260">
    <property type="entry name" value="Galactose-binding domain-like"/>
    <property type="match status" value="3"/>
</dbReference>
<dbReference type="AlphaFoldDB" id="A0A381QYY4"/>
<sequence length="867" mass="90749">MTSLMRLLRMLTRPTYIILAALMLLSGGVVHSATLSDVQNQVFTASCTSCHSGSSPSQGLNLSAGAAYGNTVNVPSTEVVSLDLVEPGDADNSYLMQKLEGTAQSGATMPNGSPMLSTTLRQLVRDWIDAGAQKDAADTDGDGTEDDSDNCASLANADQLDIDSDGLGNACDADDDGDGAFDALEADLVVRGSLWSYLDDASDQGSAWRQVGFDDSSWSSGAGELGFNEGDEATLISDSDANTYYFRHEFTTDLSSSDLSALTLSLEVDDGAVVYLNGTEVHRTAMPTGTITYASQSTSDGADPAGYTATSIAMGSLISSADPSRVLVSKGATWSYLDDATDQGTAWQAASFDDSSWSTGPAELGFTEGDEATLIQSGATTYYFRHSFSVADLGDISALTVNLKRDDGAIVYLNGTEVARDGLAAGTIGAGDYASNASDDGNNFHPFTVDASLLLAGDATPTTEALIARKADWSYLDDGSDQGTGWTASDFDDSGWSTGAAELGFTEGDENTVITSGHVTYYFRHTFTVADISDITALCMKTQRDDGCVIHLNGTEVARSLNMGDGVITYATTSGDAGSESTSYMYDVALDGLVAGENVVAVEVHQSSAGSSDVSFDPEFIASRTATAENVLAVEVHQVSATSSDVSFDAELVATTSGTNVIAVEVHQNQTASSDVSFDAGLSATTIARSDLSSGTLEVAVVDGDNNVTWGAIGDPTVANGVETRYQYGPATSFNGGEGLDYHDRSMYFTTKNDNRVYQYDIDNDTMTIIYDQTTDLNGGLASGLDNLEMSPAGEVIIAEDGGNMELVAIANDYVVPIVRVIGHSSSEMTGPAFTSDMTRLYFSSQRGSTGDSADGVTYEITGPFAE</sequence>
<dbReference type="SUPFAM" id="SSF63829">
    <property type="entry name" value="Calcium-dependent phosphotriesterase"/>
    <property type="match status" value="1"/>
</dbReference>
<keyword evidence="2" id="KW-0408">Iron</keyword>
<evidence type="ECO:0000256" key="2">
    <source>
        <dbReference type="ARBA" id="ARBA00023004"/>
    </source>
</evidence>
<reference evidence="4" key="1">
    <citation type="submission" date="2018-05" db="EMBL/GenBank/DDBJ databases">
        <authorList>
            <person name="Lanie J.A."/>
            <person name="Ng W.-L."/>
            <person name="Kazmierczak K.M."/>
            <person name="Andrzejewski T.M."/>
            <person name="Davidsen T.M."/>
            <person name="Wayne K.J."/>
            <person name="Tettelin H."/>
            <person name="Glass J.I."/>
            <person name="Rusch D."/>
            <person name="Podicherti R."/>
            <person name="Tsui H.-C.T."/>
            <person name="Winkler M.E."/>
        </authorList>
    </citation>
    <scope>NUCLEOTIDE SEQUENCE</scope>
</reference>
<evidence type="ECO:0000259" key="3">
    <source>
        <dbReference type="PROSITE" id="PS51007"/>
    </source>
</evidence>
<proteinExistence type="predicted"/>
<keyword evidence="1" id="KW-0479">Metal-binding</keyword>
<dbReference type="Gene3D" id="4.10.1080.10">
    <property type="entry name" value="TSP type-3 repeat"/>
    <property type="match status" value="1"/>
</dbReference>
<organism evidence="4">
    <name type="scientific">marine metagenome</name>
    <dbReference type="NCBI Taxonomy" id="408172"/>
    <lineage>
        <taxon>unclassified sequences</taxon>
        <taxon>metagenomes</taxon>
        <taxon>ecological metagenomes</taxon>
    </lineage>
</organism>
<dbReference type="PROSITE" id="PS51007">
    <property type="entry name" value="CYTC"/>
    <property type="match status" value="1"/>
</dbReference>
<dbReference type="EMBL" id="UINC01001592">
    <property type="protein sequence ID" value="SUZ84360.1"/>
    <property type="molecule type" value="Genomic_DNA"/>
</dbReference>
<dbReference type="GO" id="GO:0020037">
    <property type="term" value="F:heme binding"/>
    <property type="evidence" value="ECO:0007669"/>
    <property type="project" value="InterPro"/>
</dbReference>
<name>A0A381QYY4_9ZZZZ</name>
<dbReference type="GO" id="GO:0009055">
    <property type="term" value="F:electron transfer activity"/>
    <property type="evidence" value="ECO:0007669"/>
    <property type="project" value="InterPro"/>
</dbReference>